<dbReference type="SUPFAM" id="SSF56801">
    <property type="entry name" value="Acetyl-CoA synthetase-like"/>
    <property type="match status" value="1"/>
</dbReference>
<dbReference type="PANTHER" id="PTHR43859">
    <property type="entry name" value="ACYL-ACTIVATING ENZYME"/>
    <property type="match status" value="1"/>
</dbReference>
<comment type="similarity">
    <text evidence="1">Belongs to the ATP-dependent AMP-binding enzyme family.</text>
</comment>
<dbReference type="FunFam" id="3.30.300.30:FF:000008">
    <property type="entry name" value="2,3-dihydroxybenzoate-AMP ligase"/>
    <property type="match status" value="1"/>
</dbReference>
<proteinExistence type="inferred from homology"/>
<dbReference type="AlphaFoldDB" id="A0AAN7KX59"/>
<evidence type="ECO:0000313" key="5">
    <source>
        <dbReference type="Proteomes" id="UP001345219"/>
    </source>
</evidence>
<sequence>MYCRVDGGVRTGPRSKDVIISGGVNLSSVGVETVIYTHPAVNEVAVVARPDPYWGETPCAFICLRRASPDQVKPTEEEIVEFCQARMPHYMASKTVVFKDELPKTSTGKIQKYVLKDMAKSMGNPETSRM</sequence>
<evidence type="ECO:0000313" key="4">
    <source>
        <dbReference type="EMBL" id="KAK4770916.1"/>
    </source>
</evidence>
<gene>
    <name evidence="4" type="ORF">SAY87_031448</name>
</gene>
<dbReference type="InterPro" id="IPR045851">
    <property type="entry name" value="AMP-bd_C_sf"/>
</dbReference>
<dbReference type="EMBL" id="JAXIOK010000005">
    <property type="protein sequence ID" value="KAK4770916.1"/>
    <property type="molecule type" value="Genomic_DNA"/>
</dbReference>
<reference evidence="4 5" key="1">
    <citation type="journal article" date="2023" name="Hortic Res">
        <title>Pangenome of water caltrop reveals structural variations and asymmetric subgenome divergence after allopolyploidization.</title>
        <authorList>
            <person name="Zhang X."/>
            <person name="Chen Y."/>
            <person name="Wang L."/>
            <person name="Yuan Y."/>
            <person name="Fang M."/>
            <person name="Shi L."/>
            <person name="Lu R."/>
            <person name="Comes H.P."/>
            <person name="Ma Y."/>
            <person name="Chen Y."/>
            <person name="Huang G."/>
            <person name="Zhou Y."/>
            <person name="Zheng Z."/>
            <person name="Qiu Y."/>
        </authorList>
    </citation>
    <scope>NUCLEOTIDE SEQUENCE [LARGE SCALE GENOMIC DNA]</scope>
    <source>
        <tissue evidence="4">Roots</tissue>
    </source>
</reference>
<dbReference type="Gene3D" id="3.30.300.30">
    <property type="match status" value="1"/>
</dbReference>
<dbReference type="InterPro" id="IPR025110">
    <property type="entry name" value="AMP-bd_C"/>
</dbReference>
<dbReference type="Pfam" id="PF13193">
    <property type="entry name" value="AMP-binding_C"/>
    <property type="match status" value="1"/>
</dbReference>
<protein>
    <recommendedName>
        <fullName evidence="3">AMP-binding enzyme C-terminal domain-containing protein</fullName>
    </recommendedName>
</protein>
<dbReference type="PANTHER" id="PTHR43859:SF57">
    <property type="entry name" value="ACYL-ACTIVATING ENZYME 8-RELATED"/>
    <property type="match status" value="1"/>
</dbReference>
<accession>A0AAN7KX59</accession>
<comment type="caution">
    <text evidence="4">The sequence shown here is derived from an EMBL/GenBank/DDBJ whole genome shotgun (WGS) entry which is preliminary data.</text>
</comment>
<dbReference type="GO" id="GO:0016874">
    <property type="term" value="F:ligase activity"/>
    <property type="evidence" value="ECO:0007669"/>
    <property type="project" value="UniProtKB-KW"/>
</dbReference>
<dbReference type="Proteomes" id="UP001345219">
    <property type="component" value="Chromosome 24"/>
</dbReference>
<name>A0AAN7KX59_9MYRT</name>
<organism evidence="4 5">
    <name type="scientific">Trapa incisa</name>
    <dbReference type="NCBI Taxonomy" id="236973"/>
    <lineage>
        <taxon>Eukaryota</taxon>
        <taxon>Viridiplantae</taxon>
        <taxon>Streptophyta</taxon>
        <taxon>Embryophyta</taxon>
        <taxon>Tracheophyta</taxon>
        <taxon>Spermatophyta</taxon>
        <taxon>Magnoliopsida</taxon>
        <taxon>eudicotyledons</taxon>
        <taxon>Gunneridae</taxon>
        <taxon>Pentapetalae</taxon>
        <taxon>rosids</taxon>
        <taxon>malvids</taxon>
        <taxon>Myrtales</taxon>
        <taxon>Lythraceae</taxon>
        <taxon>Trapa</taxon>
    </lineage>
</organism>
<feature type="domain" description="AMP-binding enzyme C-terminal" evidence="3">
    <location>
        <begin position="31"/>
        <end position="109"/>
    </location>
</feature>
<keyword evidence="5" id="KW-1185">Reference proteome</keyword>
<evidence type="ECO:0000259" key="3">
    <source>
        <dbReference type="Pfam" id="PF13193"/>
    </source>
</evidence>
<keyword evidence="2" id="KW-0436">Ligase</keyword>
<evidence type="ECO:0000256" key="2">
    <source>
        <dbReference type="ARBA" id="ARBA00022598"/>
    </source>
</evidence>
<evidence type="ECO:0000256" key="1">
    <source>
        <dbReference type="ARBA" id="ARBA00006432"/>
    </source>
</evidence>